<evidence type="ECO:0000256" key="3">
    <source>
        <dbReference type="PIRSR" id="PIRSR603782-1"/>
    </source>
</evidence>
<dbReference type="GO" id="GO:0046872">
    <property type="term" value="F:metal ion binding"/>
    <property type="evidence" value="ECO:0007669"/>
    <property type="project" value="UniProtKB-KW"/>
</dbReference>
<dbReference type="InterPro" id="IPR013766">
    <property type="entry name" value="Thioredoxin_domain"/>
</dbReference>
<dbReference type="InParanoid" id="A0A3N0UYU5"/>
<organism evidence="6 7">
    <name type="scientific">Stagnimonas aquatica</name>
    <dbReference type="NCBI Taxonomy" id="2689987"/>
    <lineage>
        <taxon>Bacteria</taxon>
        <taxon>Pseudomonadati</taxon>
        <taxon>Pseudomonadota</taxon>
        <taxon>Gammaproteobacteria</taxon>
        <taxon>Nevskiales</taxon>
        <taxon>Nevskiaceae</taxon>
        <taxon>Stagnimonas</taxon>
    </lineage>
</organism>
<dbReference type="PROSITE" id="PS51352">
    <property type="entry name" value="THIOREDOXIN_2"/>
    <property type="match status" value="1"/>
</dbReference>
<comment type="similarity">
    <text evidence="1">Belongs to the SCO1/2 family.</text>
</comment>
<dbReference type="InterPro" id="IPR003782">
    <property type="entry name" value="SCO1/SenC"/>
</dbReference>
<accession>A0A3N0UYU5</accession>
<dbReference type="InterPro" id="IPR036249">
    <property type="entry name" value="Thioredoxin-like_sf"/>
</dbReference>
<evidence type="ECO:0000259" key="5">
    <source>
        <dbReference type="PROSITE" id="PS51352"/>
    </source>
</evidence>
<feature type="binding site" evidence="3">
    <location>
        <position position="81"/>
    </location>
    <ligand>
        <name>Cu cation</name>
        <dbReference type="ChEBI" id="CHEBI:23378"/>
    </ligand>
</feature>
<evidence type="ECO:0000313" key="7">
    <source>
        <dbReference type="Proteomes" id="UP000282106"/>
    </source>
</evidence>
<dbReference type="SUPFAM" id="SSF52833">
    <property type="entry name" value="Thioredoxin-like"/>
    <property type="match status" value="1"/>
</dbReference>
<evidence type="ECO:0000313" key="6">
    <source>
        <dbReference type="EMBL" id="ROH85605.1"/>
    </source>
</evidence>
<comment type="caution">
    <text evidence="6">The sequence shown here is derived from an EMBL/GenBank/DDBJ whole genome shotgun (WGS) entry which is preliminary data.</text>
</comment>
<evidence type="ECO:0000256" key="4">
    <source>
        <dbReference type="PIRSR" id="PIRSR603782-2"/>
    </source>
</evidence>
<reference evidence="6 7" key="1">
    <citation type="submission" date="2018-10" db="EMBL/GenBank/DDBJ databases">
        <authorList>
            <person name="Chen W.-M."/>
        </authorList>
    </citation>
    <scope>NUCLEOTIDE SEQUENCE [LARGE SCALE GENOMIC DNA]</scope>
    <source>
        <strain evidence="6 7">THS-13</strain>
    </source>
</reference>
<dbReference type="Proteomes" id="UP000282106">
    <property type="component" value="Unassembled WGS sequence"/>
</dbReference>
<evidence type="ECO:0000256" key="2">
    <source>
        <dbReference type="ARBA" id="ARBA00023008"/>
    </source>
</evidence>
<name>A0A3N0UYU5_9GAMM</name>
<proteinExistence type="inferred from homology"/>
<dbReference type="Pfam" id="PF02630">
    <property type="entry name" value="SCO1-SenC"/>
    <property type="match status" value="1"/>
</dbReference>
<keyword evidence="7" id="KW-1185">Reference proteome</keyword>
<dbReference type="EMBL" id="RJVO01000012">
    <property type="protein sequence ID" value="ROH85605.1"/>
    <property type="molecule type" value="Genomic_DNA"/>
</dbReference>
<dbReference type="CDD" id="cd02968">
    <property type="entry name" value="SCO"/>
    <property type="match status" value="1"/>
</dbReference>
<dbReference type="AlphaFoldDB" id="A0A3N0UYU5"/>
<dbReference type="Gene3D" id="3.40.30.10">
    <property type="entry name" value="Glutaredoxin"/>
    <property type="match status" value="1"/>
</dbReference>
<feature type="domain" description="Thioredoxin" evidence="5">
    <location>
        <begin position="39"/>
        <end position="201"/>
    </location>
</feature>
<feature type="binding site" evidence="3">
    <location>
        <position position="77"/>
    </location>
    <ligand>
        <name>Cu cation</name>
        <dbReference type="ChEBI" id="CHEBI:23378"/>
    </ligand>
</feature>
<keyword evidence="2 3" id="KW-0186">Copper</keyword>
<dbReference type="PANTHER" id="PTHR12151:SF25">
    <property type="entry name" value="LINALOOL DEHYDRATASE_ISOMERASE DOMAIN-CONTAINING PROTEIN"/>
    <property type="match status" value="1"/>
</dbReference>
<keyword evidence="3" id="KW-0479">Metal-binding</keyword>
<protein>
    <submittedName>
        <fullName evidence="6">SCO family protein</fullName>
    </submittedName>
</protein>
<keyword evidence="4" id="KW-1015">Disulfide bond</keyword>
<feature type="disulfide bond" description="Redox-active" evidence="4">
    <location>
        <begin position="77"/>
        <end position="81"/>
    </location>
</feature>
<sequence length="203" mass="21512">MPRNILFGLIAAVAAALGLAVGAMLLQPKSITIASGTLLQTPRALPAFSLTDQDGQLFDNARLNGHWTLVFAGFTYCPDICPGTLTLLKAVKAKLGPEAAKLQVLFLSVDPARDTPERLKSYVQFFDPTFLAATAPDAELEKLARGMSFVYAKVPGATPDSYTMDHSTALMLVNPQGQLAGFFTAPLKADSLSADLKTILGNG</sequence>
<evidence type="ECO:0000256" key="1">
    <source>
        <dbReference type="ARBA" id="ARBA00010996"/>
    </source>
</evidence>
<dbReference type="RefSeq" id="WP_123213099.1">
    <property type="nucleotide sequence ID" value="NZ_RJVO01000012.1"/>
</dbReference>
<dbReference type="PANTHER" id="PTHR12151">
    <property type="entry name" value="ELECTRON TRANSPORT PROTIN SCO1/SENC FAMILY MEMBER"/>
    <property type="match status" value="1"/>
</dbReference>
<feature type="binding site" evidence="3">
    <location>
        <position position="166"/>
    </location>
    <ligand>
        <name>Cu cation</name>
        <dbReference type="ChEBI" id="CHEBI:23378"/>
    </ligand>
</feature>
<gene>
    <name evidence="6" type="ORF">ED208_16865</name>
</gene>